<feature type="chain" id="PRO_5046360251" evidence="1">
    <location>
        <begin position="17"/>
        <end position="323"/>
    </location>
</feature>
<dbReference type="Pfam" id="PF14100">
    <property type="entry name" value="DUF6807"/>
    <property type="match status" value="1"/>
</dbReference>
<keyword evidence="1" id="KW-0732">Signal</keyword>
<feature type="signal peptide" evidence="1">
    <location>
        <begin position="1"/>
        <end position="16"/>
    </location>
</feature>
<dbReference type="RefSeq" id="WP_377162807.1">
    <property type="nucleotide sequence ID" value="NZ_JBHSMQ010000001.1"/>
</dbReference>
<dbReference type="Proteomes" id="UP001596052">
    <property type="component" value="Unassembled WGS sequence"/>
</dbReference>
<gene>
    <name evidence="2" type="ORF">ACFQDI_01870</name>
</gene>
<evidence type="ECO:0000313" key="3">
    <source>
        <dbReference type="Proteomes" id="UP001596052"/>
    </source>
</evidence>
<evidence type="ECO:0000313" key="2">
    <source>
        <dbReference type="EMBL" id="MFC5453588.1"/>
    </source>
</evidence>
<protein>
    <submittedName>
        <fullName evidence="2">PmoA family protein</fullName>
    </submittedName>
</protein>
<dbReference type="EMBL" id="JBHSMQ010000001">
    <property type="protein sequence ID" value="MFC5453588.1"/>
    <property type="molecule type" value="Genomic_DNA"/>
</dbReference>
<reference evidence="3" key="1">
    <citation type="journal article" date="2019" name="Int. J. Syst. Evol. Microbiol.">
        <title>The Global Catalogue of Microorganisms (GCM) 10K type strain sequencing project: providing services to taxonomists for standard genome sequencing and annotation.</title>
        <authorList>
            <consortium name="The Broad Institute Genomics Platform"/>
            <consortium name="The Broad Institute Genome Sequencing Center for Infectious Disease"/>
            <person name="Wu L."/>
            <person name="Ma J."/>
        </authorList>
    </citation>
    <scope>NUCLEOTIDE SEQUENCE [LARGE SCALE GENOMIC DNA]</scope>
    <source>
        <strain evidence="3">CGMCC 4.1469</strain>
    </source>
</reference>
<accession>A0ABW0KJB9</accession>
<comment type="caution">
    <text evidence="2">The sequence shown here is derived from an EMBL/GenBank/DDBJ whole genome shotgun (WGS) entry which is preliminary data.</text>
</comment>
<keyword evidence="3" id="KW-1185">Reference proteome</keyword>
<sequence length="323" mass="35753">MKLLLASFLLTSLASAAQFSVEKTATGGAIVKVDGQVFAEYVVDQANKPYLAPVFGPTGKQMTRNYPMITIEGEQHDHPHHRGICFGHEGINGIESWAERATFGDSAKTAERVKSLGSEKHREFKTLEAKPDSAVLVSIIDYLDPSGKKYLEEERTMIFTAGEGTRSIELKQVLLATEGPVNFEDKKDAGLSIRVPTEMAVNIEKNKKGSGHIINSEGITDVEAWGKRAKWCDYYGTVGGEKLGVAMFNHPSSFRFPTPWHVRDYGLFTANPFGTKALDKNAPDGAYELKKGEYTLLHHLFYFHKGDEKEGKVAEAYEAFAKK</sequence>
<name>A0ABW0KJB9_9BACT</name>
<organism evidence="2 3">
    <name type="scientific">Prosthecobacter fluviatilis</name>
    <dbReference type="NCBI Taxonomy" id="445931"/>
    <lineage>
        <taxon>Bacteria</taxon>
        <taxon>Pseudomonadati</taxon>
        <taxon>Verrucomicrobiota</taxon>
        <taxon>Verrucomicrobiia</taxon>
        <taxon>Verrucomicrobiales</taxon>
        <taxon>Verrucomicrobiaceae</taxon>
        <taxon>Prosthecobacter</taxon>
    </lineage>
</organism>
<proteinExistence type="predicted"/>
<dbReference type="InterPro" id="IPR029475">
    <property type="entry name" value="DUF6807"/>
</dbReference>
<evidence type="ECO:0000256" key="1">
    <source>
        <dbReference type="SAM" id="SignalP"/>
    </source>
</evidence>